<gene>
    <name evidence="9" type="ORF">OO013_08630</name>
</gene>
<dbReference type="InterPro" id="IPR008969">
    <property type="entry name" value="CarboxyPept-like_regulatory"/>
</dbReference>
<dbReference type="PROSITE" id="PS52016">
    <property type="entry name" value="TONB_DEPENDENT_REC_3"/>
    <property type="match status" value="1"/>
</dbReference>
<keyword evidence="3 7" id="KW-1134">Transmembrane beta strand</keyword>
<evidence type="ECO:0000256" key="4">
    <source>
        <dbReference type="ARBA" id="ARBA00022692"/>
    </source>
</evidence>
<evidence type="ECO:0000256" key="2">
    <source>
        <dbReference type="ARBA" id="ARBA00022448"/>
    </source>
</evidence>
<sequence>MKKDSRSFVFYICFVIQFFIFSDIQGQQNGELGGKVIDAKSGEPLIGVSVVLEGTTKGAVTDVNGYYLIKNIEPKSYNVKASFIGYKEAVKYNVIIRSAGNPDLNFELEENVSELSEVVVRANPFQKLESTPLSIQRLSREEIAAYPGGNNDIAKVVQSLPGVSGSIAGFRNDVIIRGGAPNENVYYLDGIEIPNINHFSTQGSAGGPVGLLNVSFFEGVTLTTSAFPSQYDNVLSGVLQFDQRNGDFREFGGNVRISASEAALTLEGPIGKKNEAGIANTSFIASVRRSYLQFLFKLLDLTILPDYWDYQYKLTHKIDDYNEIIVTGIGSIDNFSVNEPSDADPEQLASLEQIPVINQWTTTSGISWKRRFKDVDGFMRTTLSTNILNNEFVRYEDNISETGIIFNNNSREWETKLRYEATRFVDNWTFSAGGTIQHADYKNETTDNTYNVSYDTHINFMKYGVFGQASVSLLKERLGLSAGFRLDGNSYTDNGNQLYKTFSPRFSATYKLDEDQRWSLNASIGRYYKLPPYTILGYANDSDIKVNKDVEYIQSDHIVAGIEYLLNEASKISIEGFYKKYENYPVSLRDSVSLANLGAGFEVLGNEPVESVGLGRTYGLEFLYNQKLKNNFYAIFAYTLFWSEFTGFDKDKYLPSSWDSRNLISLTGGYKFKRNWELGVRARYVGPSPFPEVDLEATSETYPIIIYDYNSLEYNRLDSFNQVDIRIDKKWNFNKVSLNLFLEIQNIFGSQAPSPPTIGYLRDSDGSISQPPTLTEIESIDNGSALPSIGIVLDF</sequence>
<evidence type="ECO:0000256" key="3">
    <source>
        <dbReference type="ARBA" id="ARBA00022452"/>
    </source>
</evidence>
<dbReference type="InterPro" id="IPR012910">
    <property type="entry name" value="Plug_dom"/>
</dbReference>
<feature type="domain" description="TonB-dependent receptor plug" evidence="8">
    <location>
        <begin position="128"/>
        <end position="232"/>
    </location>
</feature>
<dbReference type="Gene3D" id="2.40.170.20">
    <property type="entry name" value="TonB-dependent receptor, beta-barrel domain"/>
    <property type="match status" value="1"/>
</dbReference>
<name>A0ABT3RQ70_9BACT</name>
<dbReference type="Gene3D" id="2.170.130.10">
    <property type="entry name" value="TonB-dependent receptor, plug domain"/>
    <property type="match status" value="1"/>
</dbReference>
<evidence type="ECO:0000259" key="8">
    <source>
        <dbReference type="Pfam" id="PF07715"/>
    </source>
</evidence>
<keyword evidence="4 7" id="KW-0812">Transmembrane</keyword>
<reference evidence="9 10" key="1">
    <citation type="submission" date="2022-11" db="EMBL/GenBank/DDBJ databases">
        <title>The characterization of three novel Bacteroidetes species and genomic analysis of their roles in tidal elemental geochemical cycles.</title>
        <authorList>
            <person name="Ma K."/>
        </authorList>
    </citation>
    <scope>NUCLEOTIDE SEQUENCE [LARGE SCALE GENOMIC DNA]</scope>
    <source>
        <strain evidence="9 10">M17</strain>
    </source>
</reference>
<comment type="caution">
    <text evidence="9">The sequence shown here is derived from an EMBL/GenBank/DDBJ whole genome shotgun (WGS) entry which is preliminary data.</text>
</comment>
<dbReference type="Pfam" id="PF13715">
    <property type="entry name" value="CarbopepD_reg_2"/>
    <property type="match status" value="1"/>
</dbReference>
<keyword evidence="9" id="KW-0675">Receptor</keyword>
<keyword evidence="6 7" id="KW-0998">Cell outer membrane</keyword>
<dbReference type="Proteomes" id="UP001209885">
    <property type="component" value="Unassembled WGS sequence"/>
</dbReference>
<comment type="similarity">
    <text evidence="7">Belongs to the TonB-dependent receptor family.</text>
</comment>
<dbReference type="Gene3D" id="2.60.40.1120">
    <property type="entry name" value="Carboxypeptidase-like, regulatory domain"/>
    <property type="match status" value="1"/>
</dbReference>
<dbReference type="PANTHER" id="PTHR30069:SF57">
    <property type="entry name" value="TONB-DEPENDENT RECEPTOR"/>
    <property type="match status" value="1"/>
</dbReference>
<evidence type="ECO:0000256" key="1">
    <source>
        <dbReference type="ARBA" id="ARBA00004571"/>
    </source>
</evidence>
<protein>
    <submittedName>
        <fullName evidence="9">TonB-dependent receptor</fullName>
    </submittedName>
</protein>
<evidence type="ECO:0000256" key="5">
    <source>
        <dbReference type="ARBA" id="ARBA00023136"/>
    </source>
</evidence>
<proteinExistence type="inferred from homology"/>
<dbReference type="PANTHER" id="PTHR30069">
    <property type="entry name" value="TONB-DEPENDENT OUTER MEMBRANE RECEPTOR"/>
    <property type="match status" value="1"/>
</dbReference>
<dbReference type="SUPFAM" id="SSF56935">
    <property type="entry name" value="Porins"/>
    <property type="match status" value="1"/>
</dbReference>
<evidence type="ECO:0000256" key="6">
    <source>
        <dbReference type="ARBA" id="ARBA00023237"/>
    </source>
</evidence>
<dbReference type="RefSeq" id="WP_266056398.1">
    <property type="nucleotide sequence ID" value="NZ_JAPFQN010000005.1"/>
</dbReference>
<evidence type="ECO:0000256" key="7">
    <source>
        <dbReference type="PROSITE-ProRule" id="PRU01360"/>
    </source>
</evidence>
<keyword evidence="10" id="KW-1185">Reference proteome</keyword>
<dbReference type="EMBL" id="JAPFQN010000005">
    <property type="protein sequence ID" value="MCX2743929.1"/>
    <property type="molecule type" value="Genomic_DNA"/>
</dbReference>
<dbReference type="SUPFAM" id="SSF49464">
    <property type="entry name" value="Carboxypeptidase regulatory domain-like"/>
    <property type="match status" value="1"/>
</dbReference>
<organism evidence="9 10">
    <name type="scientific">Mangrovivirga halotolerans</name>
    <dbReference type="NCBI Taxonomy" id="2993936"/>
    <lineage>
        <taxon>Bacteria</taxon>
        <taxon>Pseudomonadati</taxon>
        <taxon>Bacteroidota</taxon>
        <taxon>Cytophagia</taxon>
        <taxon>Cytophagales</taxon>
        <taxon>Mangrovivirgaceae</taxon>
        <taxon>Mangrovivirga</taxon>
    </lineage>
</organism>
<comment type="subcellular location">
    <subcellularLocation>
        <location evidence="1 7">Cell outer membrane</location>
        <topology evidence="1 7">Multi-pass membrane protein</topology>
    </subcellularLocation>
</comment>
<dbReference type="InterPro" id="IPR036942">
    <property type="entry name" value="Beta-barrel_TonB_sf"/>
</dbReference>
<dbReference type="Pfam" id="PF07715">
    <property type="entry name" value="Plug"/>
    <property type="match status" value="1"/>
</dbReference>
<keyword evidence="5 7" id="KW-0472">Membrane</keyword>
<evidence type="ECO:0000313" key="10">
    <source>
        <dbReference type="Proteomes" id="UP001209885"/>
    </source>
</evidence>
<evidence type="ECO:0000313" key="9">
    <source>
        <dbReference type="EMBL" id="MCX2743929.1"/>
    </source>
</evidence>
<dbReference type="InterPro" id="IPR037066">
    <property type="entry name" value="Plug_dom_sf"/>
</dbReference>
<keyword evidence="2 7" id="KW-0813">Transport</keyword>
<dbReference type="InterPro" id="IPR039426">
    <property type="entry name" value="TonB-dep_rcpt-like"/>
</dbReference>
<accession>A0ABT3RQ70</accession>